<dbReference type="VEuPathDB" id="PiroplasmaDB:BMR1_01G01256"/>
<proteinExistence type="predicted"/>
<organism evidence="3 4">
    <name type="scientific">Babesia microti (strain RI)</name>
    <dbReference type="NCBI Taxonomy" id="1133968"/>
    <lineage>
        <taxon>Eukaryota</taxon>
        <taxon>Sar</taxon>
        <taxon>Alveolata</taxon>
        <taxon>Apicomplexa</taxon>
        <taxon>Aconoidasida</taxon>
        <taxon>Piroplasmida</taxon>
        <taxon>Babesiidae</taxon>
        <taxon>Babesia</taxon>
    </lineage>
</organism>
<dbReference type="AlphaFoldDB" id="A0A1N6LWL5"/>
<feature type="region of interest" description="Disordered" evidence="1">
    <location>
        <begin position="491"/>
        <end position="526"/>
    </location>
</feature>
<dbReference type="RefSeq" id="XP_021337372.1">
    <property type="nucleotide sequence ID" value="XM_021482242.1"/>
</dbReference>
<feature type="chain" id="PRO_5013269534" evidence="2">
    <location>
        <begin position="20"/>
        <end position="595"/>
    </location>
</feature>
<evidence type="ECO:0000313" key="4">
    <source>
        <dbReference type="Proteomes" id="UP000002899"/>
    </source>
</evidence>
<accession>A0A1N6LWL5</accession>
<keyword evidence="4" id="KW-1185">Reference proteome</keyword>
<dbReference type="EMBL" id="FO082871">
    <property type="protein sequence ID" value="SIO73267.1"/>
    <property type="molecule type" value="Genomic_DNA"/>
</dbReference>
<evidence type="ECO:0000256" key="1">
    <source>
        <dbReference type="SAM" id="MobiDB-lite"/>
    </source>
</evidence>
<dbReference type="GeneID" id="24423332"/>
<dbReference type="KEGG" id="bmic:BMR1_01G01256"/>
<name>A0A1N6LWL5_BABMR</name>
<reference evidence="3 4" key="3">
    <citation type="journal article" date="2016" name="Sci. Rep.">
        <title>Genome-wide diversity and gene expression profiling of Babesia microti isolates identify polymorphic genes that mediate host-pathogen interactions.</title>
        <authorList>
            <person name="Silva J.C."/>
            <person name="Cornillot E."/>
            <person name="McCracken C."/>
            <person name="Usmani-Brown S."/>
            <person name="Dwivedi A."/>
            <person name="Ifeonu O.O."/>
            <person name="Crabtree J."/>
            <person name="Gotia H.T."/>
            <person name="Virji A.Z."/>
            <person name="Reynes C."/>
            <person name="Colinge J."/>
            <person name="Kumar V."/>
            <person name="Lawres L."/>
            <person name="Pazzi J.E."/>
            <person name="Pablo J.V."/>
            <person name="Hung C."/>
            <person name="Brancato J."/>
            <person name="Kumari P."/>
            <person name="Orvis J."/>
            <person name="Tretina K."/>
            <person name="Chibucos M."/>
            <person name="Ott S."/>
            <person name="Sadzewicz L."/>
            <person name="Sengamalay N."/>
            <person name="Shetty A.C."/>
            <person name="Su Q."/>
            <person name="Tallon L."/>
            <person name="Fraser C.M."/>
            <person name="Frutos R."/>
            <person name="Molina D.M."/>
            <person name="Krause P.J."/>
            <person name="Ben Mamoun C."/>
        </authorList>
    </citation>
    <scope>NUCLEOTIDE SEQUENCE [LARGE SCALE GENOMIC DNA]</scope>
    <source>
        <strain evidence="3 4">RI</strain>
    </source>
</reference>
<evidence type="ECO:0000256" key="2">
    <source>
        <dbReference type="SAM" id="SignalP"/>
    </source>
</evidence>
<reference evidence="3 4" key="2">
    <citation type="journal article" date="2013" name="PLoS ONE">
        <title>Whole genome mapping and re-organization of the nuclear and mitochondrial genomes of Babesia microti isolates.</title>
        <authorList>
            <person name="Cornillot E."/>
            <person name="Dassouli A."/>
            <person name="Garg A."/>
            <person name="Pachikara N."/>
            <person name="Randazzo S."/>
            <person name="Depoix D."/>
            <person name="Carcy B."/>
            <person name="Delbecq S."/>
            <person name="Frutos R."/>
            <person name="Silva J.C."/>
            <person name="Sutton R."/>
            <person name="Krause P.J."/>
            <person name="Mamoun C.B."/>
        </authorList>
    </citation>
    <scope>NUCLEOTIDE SEQUENCE [LARGE SCALE GENOMIC DNA]</scope>
    <source>
        <strain evidence="3 4">RI</strain>
    </source>
</reference>
<sequence length="595" mass="66395">MGCLLSLQCLLLLYSFTNGAYQQKNTGNVTNHQLVRNFPLFITNPTGTIGNKFQHSAFWNKPAAKKPCTFDVKIGDKSLKFGISLTRPKSIIRKSLVPSTLECDGYVTIDGSTKFLKIYPSDQVQDNFDGLLALDFVKTFNTLFIGPDGEIKFNLSVDPSKHIAIPLEENFTFNVKDSNDTTRVAGLNTSTNNFGRENITIDALKTTNDWIYLNAPKMGYKTTDIEYGDVIMLDTSKIATNGCYLDIENQVLYIGSDDEMFKPTSVEETAASIKIALESGKTTFKEVKQLLTTKGIPIYGCKTPDDIILLAAKLKVWGEKKLLEAVEDFFDTLPQDTPNYGVSTVSAYRSESQLLRRAVNANSSLLDSIIAELDLRGVDYKDCKSPESYADRLAYSRVFSNSKKKRGGKFRNNNGPVWNVTRRQIPGGMAQLFSNDGDFGIKFEFSDSQNSGDFGDMSGLFGDGIVENIIKQFMGESPFSMLQRKSFNPFTYDQQIPDQSDYEDNDTNYTTNGDSDESGESSEQMDTTLTGELQKLYDKAGNRDLQNLIEKANQDAELRSILEHASKHGFDSVQKSNISKTALYLLQKLRDAKLI</sequence>
<dbReference type="Proteomes" id="UP000002899">
    <property type="component" value="Chromosome I"/>
</dbReference>
<protein>
    <submittedName>
        <fullName evidence="3">Uncharacterized protein</fullName>
    </submittedName>
</protein>
<evidence type="ECO:0000313" key="3">
    <source>
        <dbReference type="EMBL" id="SIO73267.1"/>
    </source>
</evidence>
<reference evidence="3 4" key="1">
    <citation type="journal article" date="2012" name="Nucleic Acids Res.">
        <title>Sequencing of the smallest Apicomplexan genome from the human pathogen Babesia microti.</title>
        <authorList>
            <person name="Cornillot E."/>
            <person name="Hadj-Kaddour K."/>
            <person name="Dassouli A."/>
            <person name="Noel B."/>
            <person name="Ranwez V."/>
            <person name="Vacherie B."/>
            <person name="Augagneur Y."/>
            <person name="Bres V."/>
            <person name="Duclos A."/>
            <person name="Randazzo S."/>
            <person name="Carcy B."/>
            <person name="Debierre-Grockiego F."/>
            <person name="Delbecq S."/>
            <person name="Moubri-Menage K."/>
            <person name="Shams-Eldin H."/>
            <person name="Usmani-Brown S."/>
            <person name="Bringaud F."/>
            <person name="Wincker P."/>
            <person name="Vivares C.P."/>
            <person name="Schwarz R.T."/>
            <person name="Schetters T.P."/>
            <person name="Krause P.J."/>
            <person name="Gorenflot A."/>
            <person name="Berry V."/>
            <person name="Barbe V."/>
            <person name="Ben Mamoun C."/>
        </authorList>
    </citation>
    <scope>NUCLEOTIDE SEQUENCE [LARGE SCALE GENOMIC DNA]</scope>
    <source>
        <strain evidence="3 4">RI</strain>
    </source>
</reference>
<gene>
    <name evidence="3" type="ORF">BMR1_01G01256</name>
</gene>
<keyword evidence="2" id="KW-0732">Signal</keyword>
<feature type="signal peptide" evidence="2">
    <location>
        <begin position="1"/>
        <end position="19"/>
    </location>
</feature>